<protein>
    <submittedName>
        <fullName evidence="2">DNA-binding transcriptional regulator, ArsR family</fullName>
    </submittedName>
</protein>
<dbReference type="GO" id="GO:0032791">
    <property type="term" value="F:lead ion binding"/>
    <property type="evidence" value="ECO:0007669"/>
    <property type="project" value="TreeGrafter"/>
</dbReference>
<dbReference type="GO" id="GO:0046686">
    <property type="term" value="P:response to cadmium ion"/>
    <property type="evidence" value="ECO:0007669"/>
    <property type="project" value="TreeGrafter"/>
</dbReference>
<evidence type="ECO:0000259" key="1">
    <source>
        <dbReference type="PROSITE" id="PS50987"/>
    </source>
</evidence>
<dbReference type="RefSeq" id="WP_093552601.1">
    <property type="nucleotide sequence ID" value="NZ_FPBO01000001.1"/>
</dbReference>
<dbReference type="PANTHER" id="PTHR39168">
    <property type="entry name" value="TRANSCRIPTIONAL REGULATOR-RELATED"/>
    <property type="match status" value="1"/>
</dbReference>
<name>A0A1I7EXX9_9BURK</name>
<dbReference type="InterPro" id="IPR036390">
    <property type="entry name" value="WH_DNA-bd_sf"/>
</dbReference>
<dbReference type="SUPFAM" id="SSF46785">
    <property type="entry name" value="Winged helix' DNA-binding domain"/>
    <property type="match status" value="1"/>
</dbReference>
<proteinExistence type="predicted"/>
<dbReference type="PROSITE" id="PS50987">
    <property type="entry name" value="HTH_ARSR_2"/>
    <property type="match status" value="1"/>
</dbReference>
<dbReference type="AlphaFoldDB" id="A0A1I7EXX9"/>
<keyword evidence="2" id="KW-0238">DNA-binding</keyword>
<dbReference type="InterPro" id="IPR052543">
    <property type="entry name" value="HTH_Metal-responsive_Reg"/>
</dbReference>
<dbReference type="GO" id="GO:0003677">
    <property type="term" value="F:DNA binding"/>
    <property type="evidence" value="ECO:0007669"/>
    <property type="project" value="UniProtKB-KW"/>
</dbReference>
<feature type="domain" description="HTH arsR-type" evidence="1">
    <location>
        <begin position="1"/>
        <end position="94"/>
    </location>
</feature>
<evidence type="ECO:0000313" key="2">
    <source>
        <dbReference type="EMBL" id="SFU28800.1"/>
    </source>
</evidence>
<organism evidence="2 3">
    <name type="scientific">Pseudoduganella namucuonensis</name>
    <dbReference type="NCBI Taxonomy" id="1035707"/>
    <lineage>
        <taxon>Bacteria</taxon>
        <taxon>Pseudomonadati</taxon>
        <taxon>Pseudomonadota</taxon>
        <taxon>Betaproteobacteria</taxon>
        <taxon>Burkholderiales</taxon>
        <taxon>Oxalobacteraceae</taxon>
        <taxon>Telluria group</taxon>
        <taxon>Pseudoduganella</taxon>
    </lineage>
</organism>
<dbReference type="CDD" id="cd00090">
    <property type="entry name" value="HTH_ARSR"/>
    <property type="match status" value="1"/>
</dbReference>
<dbReference type="GO" id="GO:0097063">
    <property type="term" value="F:cadmium ion sensor activity"/>
    <property type="evidence" value="ECO:0007669"/>
    <property type="project" value="TreeGrafter"/>
</dbReference>
<dbReference type="Proteomes" id="UP000199391">
    <property type="component" value="Unassembled WGS sequence"/>
</dbReference>
<dbReference type="InterPro" id="IPR001845">
    <property type="entry name" value="HTH_ArsR_DNA-bd_dom"/>
</dbReference>
<accession>A0A1I7EXX9</accession>
<dbReference type="Pfam" id="PF01022">
    <property type="entry name" value="HTH_5"/>
    <property type="match status" value="1"/>
</dbReference>
<dbReference type="SMART" id="SM00418">
    <property type="entry name" value="HTH_ARSR"/>
    <property type="match status" value="1"/>
</dbReference>
<dbReference type="InterPro" id="IPR011991">
    <property type="entry name" value="ArsR-like_HTH"/>
</dbReference>
<dbReference type="OrthoDB" id="9797716at2"/>
<dbReference type="GO" id="GO:0010288">
    <property type="term" value="P:response to lead ion"/>
    <property type="evidence" value="ECO:0007669"/>
    <property type="project" value="TreeGrafter"/>
</dbReference>
<dbReference type="STRING" id="1035707.SAMN05216552_1001229"/>
<dbReference type="EMBL" id="FPBO01000001">
    <property type="protein sequence ID" value="SFU28800.1"/>
    <property type="molecule type" value="Genomic_DNA"/>
</dbReference>
<gene>
    <name evidence="2" type="ORF">SAMN05216552_1001229</name>
</gene>
<reference evidence="3" key="1">
    <citation type="submission" date="2016-10" db="EMBL/GenBank/DDBJ databases">
        <authorList>
            <person name="Varghese N."/>
            <person name="Submissions S."/>
        </authorList>
    </citation>
    <scope>NUCLEOTIDE SEQUENCE [LARGE SCALE GENOMIC DNA]</scope>
    <source>
        <strain evidence="3">CGMCC 1.11014</strain>
    </source>
</reference>
<dbReference type="PANTHER" id="PTHR39168:SF1">
    <property type="entry name" value="TRANSCRIPTIONAL REGULATORY PROTEIN"/>
    <property type="match status" value="1"/>
</dbReference>
<evidence type="ECO:0000313" key="3">
    <source>
        <dbReference type="Proteomes" id="UP000199391"/>
    </source>
</evidence>
<dbReference type="InterPro" id="IPR036388">
    <property type="entry name" value="WH-like_DNA-bd_sf"/>
</dbReference>
<dbReference type="GO" id="GO:0003700">
    <property type="term" value="F:DNA-binding transcription factor activity"/>
    <property type="evidence" value="ECO:0007669"/>
    <property type="project" value="InterPro"/>
</dbReference>
<sequence length="227" mass="24659">MDADNHLARIAGAIAEPARARMLCCLLDGHARTSTELSIVAEVSPSTASAHLARLRDERLVRLLAQGKHRYYQLADAEVAAALEALLVVAGVPRAPFKPNTPDRLRHARTCYDHMAGAVAVRLHDQLAAQGWLAPAAGKEYTLTPLGERGCEGLGMDVPSLRKLRRRFACPCLDWSERTPHIGGALGAALLRLALERGWVERDLDSRALSVPPNGQRKMLRAFGPDA</sequence>
<keyword evidence="3" id="KW-1185">Reference proteome</keyword>
<dbReference type="Gene3D" id="1.10.10.10">
    <property type="entry name" value="Winged helix-like DNA-binding domain superfamily/Winged helix DNA-binding domain"/>
    <property type="match status" value="1"/>
</dbReference>